<feature type="compositionally biased region" description="Basic and acidic residues" evidence="6">
    <location>
        <begin position="173"/>
        <end position="193"/>
    </location>
</feature>
<feature type="domain" description="Homeobox" evidence="7">
    <location>
        <begin position="93"/>
        <end position="133"/>
    </location>
</feature>
<dbReference type="OrthoDB" id="991095at2759"/>
<gene>
    <name evidence="8" type="ORF">HPP92_025488</name>
</gene>
<feature type="region of interest" description="Disordered" evidence="6">
    <location>
        <begin position="149"/>
        <end position="193"/>
    </location>
</feature>
<evidence type="ECO:0000256" key="6">
    <source>
        <dbReference type="SAM" id="MobiDB-lite"/>
    </source>
</evidence>
<evidence type="ECO:0000256" key="4">
    <source>
        <dbReference type="ARBA" id="ARBA00023242"/>
    </source>
</evidence>
<dbReference type="Proteomes" id="UP000639772">
    <property type="component" value="Unassembled WGS sequence"/>
</dbReference>
<dbReference type="InterPro" id="IPR008422">
    <property type="entry name" value="KN_HD"/>
</dbReference>
<keyword evidence="3 5" id="KW-0371">Homeobox</keyword>
<dbReference type="CDD" id="cd00086">
    <property type="entry name" value="homeodomain"/>
    <property type="match status" value="1"/>
</dbReference>
<evidence type="ECO:0000313" key="8">
    <source>
        <dbReference type="EMBL" id="KAG0454184.1"/>
    </source>
</evidence>
<dbReference type="AlphaFoldDB" id="A0A835PM28"/>
<dbReference type="GO" id="GO:0003677">
    <property type="term" value="F:DNA binding"/>
    <property type="evidence" value="ECO:0007669"/>
    <property type="project" value="UniProtKB-UniRule"/>
</dbReference>
<evidence type="ECO:0000259" key="7">
    <source>
        <dbReference type="PROSITE" id="PS50071"/>
    </source>
</evidence>
<evidence type="ECO:0000313" key="9">
    <source>
        <dbReference type="Proteomes" id="UP000639772"/>
    </source>
</evidence>
<comment type="caution">
    <text evidence="8">The sequence shown here is derived from an EMBL/GenBank/DDBJ whole genome shotgun (WGS) entry which is preliminary data.</text>
</comment>
<evidence type="ECO:0000256" key="1">
    <source>
        <dbReference type="ARBA" id="ARBA00004123"/>
    </source>
</evidence>
<dbReference type="Pfam" id="PF05920">
    <property type="entry name" value="Homeobox_KN"/>
    <property type="match status" value="1"/>
</dbReference>
<protein>
    <recommendedName>
        <fullName evidence="7">Homeobox domain-containing protein</fullName>
    </recommendedName>
</protein>
<dbReference type="GO" id="GO:0006355">
    <property type="term" value="P:regulation of DNA-templated transcription"/>
    <property type="evidence" value="ECO:0007669"/>
    <property type="project" value="InterPro"/>
</dbReference>
<evidence type="ECO:0000256" key="5">
    <source>
        <dbReference type="PROSITE-ProRule" id="PRU00108"/>
    </source>
</evidence>
<feature type="DNA-binding region" description="Homeobox" evidence="5">
    <location>
        <begin position="95"/>
        <end position="134"/>
    </location>
</feature>
<dbReference type="GO" id="GO:0005634">
    <property type="term" value="C:nucleus"/>
    <property type="evidence" value="ECO:0007669"/>
    <property type="project" value="UniProtKB-SubCell"/>
</dbReference>
<reference evidence="8 9" key="1">
    <citation type="journal article" date="2020" name="Nat. Food">
        <title>A phased Vanilla planifolia genome enables genetic improvement of flavour and production.</title>
        <authorList>
            <person name="Hasing T."/>
            <person name="Tang H."/>
            <person name="Brym M."/>
            <person name="Khazi F."/>
            <person name="Huang T."/>
            <person name="Chambers A.H."/>
        </authorList>
    </citation>
    <scope>NUCLEOTIDE SEQUENCE [LARGE SCALE GENOMIC DNA]</scope>
    <source>
        <tissue evidence="8">Leaf</tissue>
    </source>
</reference>
<name>A0A835PM28_VANPL</name>
<dbReference type="SUPFAM" id="SSF46689">
    <property type="entry name" value="Homeodomain-like"/>
    <property type="match status" value="1"/>
</dbReference>
<keyword evidence="4 5" id="KW-0539">Nucleus</keyword>
<dbReference type="InterPro" id="IPR009057">
    <property type="entry name" value="Homeodomain-like_sf"/>
</dbReference>
<feature type="compositionally biased region" description="Polar residues" evidence="6">
    <location>
        <begin position="150"/>
        <end position="172"/>
    </location>
</feature>
<dbReference type="PANTHER" id="PTHR11850">
    <property type="entry name" value="HOMEOBOX PROTEIN TRANSCRIPTION FACTORS"/>
    <property type="match status" value="1"/>
</dbReference>
<dbReference type="EMBL" id="JADCNM010000014">
    <property type="protein sequence ID" value="KAG0454184.1"/>
    <property type="molecule type" value="Genomic_DNA"/>
</dbReference>
<sequence>MGGAISAVVFFQHSSTEVGGDGSPGGPSWETHRPVFEQKKAKLQAFKKRLELRHSLHHLSSEGHLEALPMLEECNIRSTQACLQDPWRRTHGFMSMFEYPTDTDKHMLAMQTGLSRNQVSNWFINARVRLWKPMVEEIHTLETKGMSAMDLNSSNKKLSEAPSNKQTTGSSRGTERWHPEKKSRMENQHRMAG</sequence>
<dbReference type="InterPro" id="IPR050224">
    <property type="entry name" value="TALE_homeobox"/>
</dbReference>
<comment type="subcellular location">
    <subcellularLocation>
        <location evidence="1 5">Nucleus</location>
    </subcellularLocation>
</comment>
<organism evidence="8 9">
    <name type="scientific">Vanilla planifolia</name>
    <name type="common">Vanilla</name>
    <dbReference type="NCBI Taxonomy" id="51239"/>
    <lineage>
        <taxon>Eukaryota</taxon>
        <taxon>Viridiplantae</taxon>
        <taxon>Streptophyta</taxon>
        <taxon>Embryophyta</taxon>
        <taxon>Tracheophyta</taxon>
        <taxon>Spermatophyta</taxon>
        <taxon>Magnoliopsida</taxon>
        <taxon>Liliopsida</taxon>
        <taxon>Asparagales</taxon>
        <taxon>Orchidaceae</taxon>
        <taxon>Vanilloideae</taxon>
        <taxon>Vanilleae</taxon>
        <taxon>Vanilla</taxon>
    </lineage>
</organism>
<dbReference type="PROSITE" id="PS50071">
    <property type="entry name" value="HOMEOBOX_2"/>
    <property type="match status" value="1"/>
</dbReference>
<evidence type="ECO:0000256" key="3">
    <source>
        <dbReference type="ARBA" id="ARBA00023155"/>
    </source>
</evidence>
<dbReference type="SMART" id="SM00389">
    <property type="entry name" value="HOX"/>
    <property type="match status" value="1"/>
</dbReference>
<dbReference type="Gene3D" id="1.10.10.60">
    <property type="entry name" value="Homeodomain-like"/>
    <property type="match status" value="1"/>
</dbReference>
<accession>A0A835PM28</accession>
<dbReference type="InterPro" id="IPR001356">
    <property type="entry name" value="HD"/>
</dbReference>
<evidence type="ECO:0000256" key="2">
    <source>
        <dbReference type="ARBA" id="ARBA00023125"/>
    </source>
</evidence>
<keyword evidence="2 5" id="KW-0238">DNA-binding</keyword>
<proteinExistence type="predicted"/>